<dbReference type="PANTHER" id="PTHR37293:SF7">
    <property type="entry name" value="HYPOTHETICAL PHAGE PROTEIN"/>
    <property type="match status" value="1"/>
</dbReference>
<comment type="caution">
    <text evidence="5">The sequence shown here is derived from an EMBL/GenBank/DDBJ whole genome shotgun (WGS) entry which is preliminary data.</text>
</comment>
<dbReference type="InterPro" id="IPR010056">
    <property type="entry name" value="Phage_rep_org__N"/>
</dbReference>
<evidence type="ECO:0000313" key="6">
    <source>
        <dbReference type="Proteomes" id="UP000472355"/>
    </source>
</evidence>
<dbReference type="Pfam" id="PF07261">
    <property type="entry name" value="DnaB_2"/>
    <property type="match status" value="1"/>
</dbReference>
<reference evidence="5 6" key="1">
    <citation type="submission" date="2019-02" db="EMBL/GenBank/DDBJ databases">
        <title>Genome sequencing of Clostridium botulinum clinical isolates.</title>
        <authorList>
            <person name="Brunt J."/>
            <person name="Van Vliet A.H.M."/>
            <person name="Stringer S.C."/>
            <person name="Grant K.A."/>
            <person name="Carter A.C."/>
            <person name="Peck M.W."/>
        </authorList>
    </citation>
    <scope>NUCLEOTIDE SEQUENCE [LARGE SCALE GENOMIC DNA]</scope>
    <source>
        <strain evidence="5 6">H113700579</strain>
    </source>
</reference>
<feature type="region of interest" description="Disordered" evidence="2">
    <location>
        <begin position="168"/>
        <end position="257"/>
    </location>
</feature>
<feature type="compositionally biased region" description="Basic and acidic residues" evidence="2">
    <location>
        <begin position="204"/>
        <end position="229"/>
    </location>
</feature>
<evidence type="ECO:0000256" key="2">
    <source>
        <dbReference type="SAM" id="MobiDB-lite"/>
    </source>
</evidence>
<dbReference type="PANTHER" id="PTHR37293">
    <property type="entry name" value="PHAGE REPLICATION PROTEIN-RELATED"/>
    <property type="match status" value="1"/>
</dbReference>
<dbReference type="Gene3D" id="1.10.10.630">
    <property type="entry name" value="DnaD domain-like"/>
    <property type="match status" value="1"/>
</dbReference>
<proteinExistence type="inferred from homology"/>
<sequence>MADIKWIKITTNMFEDEKIRLIDAMPERDTIHYVWIRLLVQAGKTNSNGFIFLGENIPYTDEMLSTIFCRPLTSIRLALKTLKDFRMIEVDEDNLIKIINWEKHQNVEGMERVREQNKIRARNFRDKKKQLKEPVKVKKNEETEILDCNGDKSVQNSEEVNSNVTELKSNVMQNKNNVTVTKENKRESKNQNKKKIKNKRESKKKTEEENKAENESKVKNNEIDDKNLEDNNSESSKCRSRNNKLSDENLEDKSKNFENDDFLKEQISFKDELEEANNKDSQVKKDCEVKPVKAIDELLDGATELLKYYEGMTGIIGGLNLGYIKLAISIHGFDNVKMAINKALELNKDNTNYINGILKNWKREGYPSDDKNYKSRVTKNSSNLKFDNFEARKYDYDSLEKRLLGWEGEL</sequence>
<evidence type="ECO:0000313" key="5">
    <source>
        <dbReference type="EMBL" id="NFA43716.1"/>
    </source>
</evidence>
<feature type="compositionally biased region" description="Basic and acidic residues" evidence="2">
    <location>
        <begin position="244"/>
        <end position="257"/>
    </location>
</feature>
<name>A0A6M0STN1_CLOBO</name>
<feature type="compositionally biased region" description="Basic residues" evidence="2">
    <location>
        <begin position="191"/>
        <end position="203"/>
    </location>
</feature>
<gene>
    <name evidence="5" type="ORF">EXM65_14390</name>
</gene>
<dbReference type="InterPro" id="IPR006343">
    <property type="entry name" value="DnaB/C_C"/>
</dbReference>
<evidence type="ECO:0000259" key="3">
    <source>
        <dbReference type="Pfam" id="PF07261"/>
    </source>
</evidence>
<feature type="domain" description="Phage replisome organiser N-terminal" evidence="4">
    <location>
        <begin position="6"/>
        <end position="125"/>
    </location>
</feature>
<dbReference type="Pfam" id="PF09681">
    <property type="entry name" value="Phage_rep_org_N"/>
    <property type="match status" value="1"/>
</dbReference>
<dbReference type="InterPro" id="IPR034829">
    <property type="entry name" value="DnaD-like_sf"/>
</dbReference>
<evidence type="ECO:0000259" key="4">
    <source>
        <dbReference type="Pfam" id="PF09681"/>
    </source>
</evidence>
<protein>
    <submittedName>
        <fullName evidence="5">DnaD domain protein</fullName>
    </submittedName>
</protein>
<comment type="similarity">
    <text evidence="1">Belongs to the DnaB/DnaD family.</text>
</comment>
<evidence type="ECO:0000256" key="1">
    <source>
        <dbReference type="ARBA" id="ARBA00093462"/>
    </source>
</evidence>
<dbReference type="SUPFAM" id="SSF158499">
    <property type="entry name" value="DnaD domain-like"/>
    <property type="match status" value="1"/>
</dbReference>
<organism evidence="5 6">
    <name type="scientific">Clostridium botulinum</name>
    <dbReference type="NCBI Taxonomy" id="1491"/>
    <lineage>
        <taxon>Bacteria</taxon>
        <taxon>Bacillati</taxon>
        <taxon>Bacillota</taxon>
        <taxon>Clostridia</taxon>
        <taxon>Eubacteriales</taxon>
        <taxon>Clostridiaceae</taxon>
        <taxon>Clostridium</taxon>
    </lineage>
</organism>
<accession>A0A6M0STN1</accession>
<feature type="domain" description="DnaB/C C-terminal" evidence="3">
    <location>
        <begin position="334"/>
        <end position="366"/>
    </location>
</feature>
<dbReference type="Proteomes" id="UP000472355">
    <property type="component" value="Unassembled WGS sequence"/>
</dbReference>
<dbReference type="AlphaFoldDB" id="A0A6M0STN1"/>
<dbReference type="EMBL" id="SGKU01000047">
    <property type="protein sequence ID" value="NFA43716.1"/>
    <property type="molecule type" value="Genomic_DNA"/>
</dbReference>
<dbReference type="InterPro" id="IPR053162">
    <property type="entry name" value="DnaD"/>
</dbReference>
<dbReference type="NCBIfam" id="TIGR01446">
    <property type="entry name" value="DnaD_dom"/>
    <property type="match status" value="1"/>
</dbReference>
<dbReference type="NCBIfam" id="TIGR01714">
    <property type="entry name" value="phage_rep_org_N"/>
    <property type="match status" value="1"/>
</dbReference>